<evidence type="ECO:0000313" key="8">
    <source>
        <dbReference type="EMBL" id="SFF64317.1"/>
    </source>
</evidence>
<comment type="subcellular location">
    <subcellularLocation>
        <location evidence="1">Cell membrane</location>
        <topology evidence="1">Multi-pass membrane protein</topology>
    </subcellularLocation>
</comment>
<dbReference type="RefSeq" id="WP_177246666.1">
    <property type="nucleotide sequence ID" value="NZ_FONG01000022.1"/>
</dbReference>
<evidence type="ECO:0000256" key="5">
    <source>
        <dbReference type="ARBA" id="ARBA00022989"/>
    </source>
</evidence>
<evidence type="ECO:0000256" key="4">
    <source>
        <dbReference type="ARBA" id="ARBA00022692"/>
    </source>
</evidence>
<comment type="similarity">
    <text evidence="2">Belongs to the CPA3 antiporters (TC 2.A.63) subunit E family.</text>
</comment>
<protein>
    <submittedName>
        <fullName evidence="8">Multisubunit sodium/proton antiporter, MrpE subunit</fullName>
    </submittedName>
</protein>
<dbReference type="GO" id="GO:0008324">
    <property type="term" value="F:monoatomic cation transmembrane transporter activity"/>
    <property type="evidence" value="ECO:0007669"/>
    <property type="project" value="InterPro"/>
</dbReference>
<organism evidence="8 9">
    <name type="scientific">Actinacidiphila alni</name>
    <dbReference type="NCBI Taxonomy" id="380248"/>
    <lineage>
        <taxon>Bacteria</taxon>
        <taxon>Bacillati</taxon>
        <taxon>Actinomycetota</taxon>
        <taxon>Actinomycetes</taxon>
        <taxon>Kitasatosporales</taxon>
        <taxon>Streptomycetaceae</taxon>
        <taxon>Actinacidiphila</taxon>
    </lineage>
</organism>
<evidence type="ECO:0000313" key="9">
    <source>
        <dbReference type="Proteomes" id="UP000199323"/>
    </source>
</evidence>
<dbReference type="STRING" id="380248.SAMN05216251_122103"/>
<gene>
    <name evidence="8" type="ORF">SAMN05216251_122103</name>
</gene>
<keyword evidence="9" id="KW-1185">Reference proteome</keyword>
<dbReference type="PANTHER" id="PTHR34584">
    <property type="entry name" value="NA(+)/H(+) ANTIPORTER SUBUNIT E1"/>
    <property type="match status" value="1"/>
</dbReference>
<accession>A0A1I2KGD8</accession>
<keyword evidence="3" id="KW-1003">Cell membrane</keyword>
<dbReference type="EMBL" id="FONG01000022">
    <property type="protein sequence ID" value="SFF64317.1"/>
    <property type="molecule type" value="Genomic_DNA"/>
</dbReference>
<dbReference type="AlphaFoldDB" id="A0A1I2KGD8"/>
<dbReference type="Proteomes" id="UP000199323">
    <property type="component" value="Unassembled WGS sequence"/>
</dbReference>
<reference evidence="8 9" key="1">
    <citation type="submission" date="2016-10" db="EMBL/GenBank/DDBJ databases">
        <authorList>
            <person name="de Groot N.N."/>
        </authorList>
    </citation>
    <scope>NUCLEOTIDE SEQUENCE [LARGE SCALE GENOMIC DNA]</scope>
    <source>
        <strain evidence="8 9">CGMCC 4.3510</strain>
    </source>
</reference>
<sequence>MRTLRRIQWPLVVWLIVVWVLLWGKVTAGNVLTGLAVGVVLCLAFPLPPLELELRLHPVGLARFAARFVADLTVAGLRTVAQILGPGPLPCAVLAVPLRSRGDLMLTATAVAVSAVPGSAVVELQRSTSTLFVHVMSSRADAASLEQARDEVRRLERLVVRAFGTRAEIAELAGRPGTDPS</sequence>
<dbReference type="PANTHER" id="PTHR34584:SF1">
    <property type="entry name" value="NA(+)_H(+) ANTIPORTER SUBUNIT E1"/>
    <property type="match status" value="1"/>
</dbReference>
<dbReference type="InterPro" id="IPR002758">
    <property type="entry name" value="Cation_antiport_E"/>
</dbReference>
<dbReference type="NCBIfam" id="NF006521">
    <property type="entry name" value="PRK08965.1-5"/>
    <property type="match status" value="1"/>
</dbReference>
<dbReference type="GO" id="GO:0005886">
    <property type="term" value="C:plasma membrane"/>
    <property type="evidence" value="ECO:0007669"/>
    <property type="project" value="UniProtKB-SubCell"/>
</dbReference>
<evidence type="ECO:0000256" key="1">
    <source>
        <dbReference type="ARBA" id="ARBA00004651"/>
    </source>
</evidence>
<keyword evidence="6 7" id="KW-0472">Membrane</keyword>
<evidence type="ECO:0000256" key="7">
    <source>
        <dbReference type="SAM" id="Phobius"/>
    </source>
</evidence>
<proteinExistence type="inferred from homology"/>
<name>A0A1I2KGD8_9ACTN</name>
<keyword evidence="5 7" id="KW-1133">Transmembrane helix</keyword>
<dbReference type="Pfam" id="PF01899">
    <property type="entry name" value="MNHE"/>
    <property type="match status" value="1"/>
</dbReference>
<feature type="transmembrane region" description="Helical" evidence="7">
    <location>
        <begin position="7"/>
        <end position="24"/>
    </location>
</feature>
<evidence type="ECO:0000256" key="3">
    <source>
        <dbReference type="ARBA" id="ARBA00022475"/>
    </source>
</evidence>
<keyword evidence="4 7" id="KW-0812">Transmembrane</keyword>
<evidence type="ECO:0000256" key="6">
    <source>
        <dbReference type="ARBA" id="ARBA00023136"/>
    </source>
</evidence>
<evidence type="ECO:0000256" key="2">
    <source>
        <dbReference type="ARBA" id="ARBA00006228"/>
    </source>
</evidence>